<protein>
    <recommendedName>
        <fullName evidence="3">Lipoprotein</fullName>
    </recommendedName>
</protein>
<organism evidence="1 2">
    <name type="scientific">Niabella yanshanensis</name>
    <dbReference type="NCBI Taxonomy" id="577386"/>
    <lineage>
        <taxon>Bacteria</taxon>
        <taxon>Pseudomonadati</taxon>
        <taxon>Bacteroidota</taxon>
        <taxon>Chitinophagia</taxon>
        <taxon>Chitinophagales</taxon>
        <taxon>Chitinophagaceae</taxon>
        <taxon>Niabella</taxon>
    </lineage>
</organism>
<dbReference type="RefSeq" id="WP_114790433.1">
    <property type="nucleotide sequence ID" value="NZ_CP139960.1"/>
</dbReference>
<evidence type="ECO:0000313" key="1">
    <source>
        <dbReference type="EMBL" id="WQD36828.1"/>
    </source>
</evidence>
<name>A0ABZ0W0P9_9BACT</name>
<gene>
    <name evidence="1" type="ORF">U0035_14240</name>
</gene>
<evidence type="ECO:0000313" key="2">
    <source>
        <dbReference type="Proteomes" id="UP001325680"/>
    </source>
</evidence>
<sequence length="318" mass="36533">MENGSKTSSPRNFSKLAHLFVLLLIVMASCENKKSYSYVEIVDEESLFGGYNRKEKDAEIIKASSDTSAYLEAYQKFCISLKVNKDMQTSLGKTYSIPKSFKLYDGNNNEISGIIFLNKEVRENEIQERIFALKNSVQESVDRNKKEQQESFVKTATVDSAKVTQLEKSFRIKKDEFSNNNKKWYRHKSAPIYSNANGLYCYFMTENGVPDNFRLRLQYYSDDWLFFSRVQFSIDGKAYEYIPTNVETDSGDGGYIWEWFDEAVSASDKELINALANAKSAKMKLIGRQYYDTKTISEGQINGVKQTLELYKAMGGQF</sequence>
<dbReference type="Proteomes" id="UP001325680">
    <property type="component" value="Chromosome"/>
</dbReference>
<proteinExistence type="predicted"/>
<accession>A0ABZ0W0P9</accession>
<dbReference type="EMBL" id="CP139960">
    <property type="protein sequence ID" value="WQD36828.1"/>
    <property type="molecule type" value="Genomic_DNA"/>
</dbReference>
<evidence type="ECO:0008006" key="3">
    <source>
        <dbReference type="Google" id="ProtNLM"/>
    </source>
</evidence>
<dbReference type="PROSITE" id="PS51257">
    <property type="entry name" value="PROKAR_LIPOPROTEIN"/>
    <property type="match status" value="1"/>
</dbReference>
<keyword evidence="2" id="KW-1185">Reference proteome</keyword>
<reference evidence="1 2" key="1">
    <citation type="submission" date="2023-12" db="EMBL/GenBank/DDBJ databases">
        <title>Genome sequencing and assembly of bacterial species from a model synthetic community.</title>
        <authorList>
            <person name="Hogle S.L."/>
        </authorList>
    </citation>
    <scope>NUCLEOTIDE SEQUENCE [LARGE SCALE GENOMIC DNA]</scope>
    <source>
        <strain evidence="1 2">HAMBI_3031</strain>
    </source>
</reference>